<name>A0A8H6GB76_FUSOX</name>
<feature type="region of interest" description="Disordered" evidence="6">
    <location>
        <begin position="22"/>
        <end position="60"/>
    </location>
</feature>
<reference evidence="8 9" key="1">
    <citation type="journal article" date="2020" name="bioRxiv">
        <title>A chromosome-scale genome assembly for the Fusarium oxysporum strain Fo5176 to establish a model Arabidopsis-fungal pathosystem.</title>
        <authorList>
            <person name="Fokkens L."/>
            <person name="Guo L."/>
            <person name="Dora S."/>
            <person name="Wang B."/>
            <person name="Ye K."/>
            <person name="Sanchez-Rodriguez C."/>
            <person name="Croll D."/>
        </authorList>
    </citation>
    <scope>NUCLEOTIDE SEQUENCE [LARGE SCALE GENOMIC DNA]</scope>
    <source>
        <strain evidence="8 9">Fo5176</strain>
    </source>
</reference>
<dbReference type="AlphaFoldDB" id="A0A8H6GB76"/>
<dbReference type="SUPFAM" id="SSF53098">
    <property type="entry name" value="Ribonuclease H-like"/>
    <property type="match status" value="1"/>
</dbReference>
<sequence length="1160" mass="132559">MPQQRLSFAQWSQRRGSSISGDLLEFSSQQSDDLDVSQKSKCLSSRPRTVSTTSSTKPRTSWVFSHMPDEEVETRYYNQRTGKEEWRCKHCDKTYASSGGTAAPAKHLMDPPPDGHGLPKGAPRTAKVTTIRTIIEQARVAAEENPRKRRRLNDQSGDSIEPDQLEALYVRFITVCSLPFRLVECPEFRALLAYINNDIETWLPDTHDTVKTWIMRQYECQKERVKQRIQSAKSRIHISCDLWTSPNSLAILGVVSHYVTEDCQLEHHVLALKDIDSEHDGSHLAVAILKVVDEWGFASKLGYFVMDNAGNNDTMMRSLSLGLLRRYDIQYDPKVHRLRCQGHIINLAAKAFLFVTDNEKLELDDPGVHNVTLKHIVAWRKKGPLGKIHNFVVFIQRSVQRSQKFLTISHNRKLARDNDTRWSSWYNMLRVALNLRDAIDGYFNKWMELDCAGDELSSEDWIILEKIKSFLEKLKMTTKALESSFATLDNVLLAMDFVLAQFEAGKEAYIDDPIMAPMYNSGWAKLDKYYRLTDESPAYVAAIVLHPSHKWHYIQENWKKEWVESSKKLMETLWNDYKPLANAGIAPKEIRSYWRTTSDTLATQQDIYNCIARGKRDLAKGQSNIHALADQLNSEGFWSEIRLDEGGRVTAVLFAHPQSLEYLKLYPEVLLLDCTYKTNKYKMPLLDIVGIAACQRSFCIAFAFLSGEEENDFIWALERLRHMYELHGVAIPSVILTDRCLACINAISSSSCFPEPALLLCLWHINKAVLTHCMPVFTRHKGSPKGQEEWKQFYDLWHEIVASPTEDIYNERLEKWKKHYLPMHVEEVGYILETWLDPHKQRFVKAWVHQHLHFEQFVTSRAEGIHQLIKSHLKHSQVDLFEAWRIIKLVLSNQLSELKANQAKQQITTPLDISGVLYGNIRGWISHEALRKVDGQRARLLKEIPACTGVFAKTLSLPCAHNLQPLLAQGLPLQLYHFHSHWHLQRSGTPQLIVEPRKLFDRLAANSTLPSSSTQREPSAFEAIEKASQPRALPKCSRCHNYGHKMTSKACSLRYEDLLEPPPPITTTTHTVTHTATRSVTRSLSPSSPSGASVISEIVAYTTTHMTTHTTTHMVSPPTAKSAAITTPCVPVLQPDDPRAIFQRYKEAREAWYATLPQGP</sequence>
<evidence type="ECO:0000256" key="4">
    <source>
        <dbReference type="ARBA" id="ARBA00022833"/>
    </source>
</evidence>
<dbReference type="InterPro" id="IPR018289">
    <property type="entry name" value="MULE_transposase_dom"/>
</dbReference>
<evidence type="ECO:0000256" key="1">
    <source>
        <dbReference type="ARBA" id="ARBA00004123"/>
    </source>
</evidence>
<dbReference type="GO" id="GO:0008270">
    <property type="term" value="F:zinc ion binding"/>
    <property type="evidence" value="ECO:0007669"/>
    <property type="project" value="UniProtKB-KW"/>
</dbReference>
<keyword evidence="5" id="KW-0539">Nucleus</keyword>
<evidence type="ECO:0000256" key="5">
    <source>
        <dbReference type="ARBA" id="ARBA00023242"/>
    </source>
</evidence>
<keyword evidence="4" id="KW-0862">Zinc</keyword>
<evidence type="ECO:0000256" key="2">
    <source>
        <dbReference type="ARBA" id="ARBA00022723"/>
    </source>
</evidence>
<dbReference type="Pfam" id="PF10551">
    <property type="entry name" value="MULE"/>
    <property type="match status" value="1"/>
</dbReference>
<dbReference type="InterPro" id="IPR012337">
    <property type="entry name" value="RNaseH-like_sf"/>
</dbReference>
<feature type="domain" description="MULE transposase" evidence="7">
    <location>
        <begin position="669"/>
        <end position="767"/>
    </location>
</feature>
<evidence type="ECO:0000256" key="6">
    <source>
        <dbReference type="SAM" id="MobiDB-lite"/>
    </source>
</evidence>
<evidence type="ECO:0000313" key="8">
    <source>
        <dbReference type="EMBL" id="KAF6514989.1"/>
    </source>
</evidence>
<feature type="compositionally biased region" description="Low complexity" evidence="6">
    <location>
        <begin position="27"/>
        <end position="60"/>
    </location>
</feature>
<proteinExistence type="predicted"/>
<comment type="caution">
    <text evidence="8">The sequence shown here is derived from an EMBL/GenBank/DDBJ whole genome shotgun (WGS) entry which is preliminary data.</text>
</comment>
<dbReference type="GO" id="GO:0005634">
    <property type="term" value="C:nucleus"/>
    <property type="evidence" value="ECO:0007669"/>
    <property type="project" value="UniProtKB-SubCell"/>
</dbReference>
<protein>
    <recommendedName>
        <fullName evidence="7">MULE transposase domain-containing protein</fullName>
    </recommendedName>
</protein>
<dbReference type="PANTHER" id="PTHR46481:SF10">
    <property type="entry name" value="ZINC FINGER BED DOMAIN-CONTAINING PROTEIN 39"/>
    <property type="match status" value="1"/>
</dbReference>
<dbReference type="PANTHER" id="PTHR46481">
    <property type="entry name" value="ZINC FINGER BED DOMAIN-CONTAINING PROTEIN 4"/>
    <property type="match status" value="1"/>
</dbReference>
<feature type="compositionally biased region" description="Low complexity" evidence="6">
    <location>
        <begin position="1066"/>
        <end position="1091"/>
    </location>
</feature>
<accession>A0A8H6GB76</accession>
<keyword evidence="3" id="KW-0863">Zinc-finger</keyword>
<comment type="subcellular location">
    <subcellularLocation>
        <location evidence="1">Nucleus</location>
    </subcellularLocation>
</comment>
<feature type="region of interest" description="Disordered" evidence="6">
    <location>
        <begin position="1062"/>
        <end position="1091"/>
    </location>
</feature>
<dbReference type="EMBL" id="JACDXP010000015">
    <property type="protein sequence ID" value="KAF6514989.1"/>
    <property type="molecule type" value="Genomic_DNA"/>
</dbReference>
<evidence type="ECO:0000259" key="7">
    <source>
        <dbReference type="Pfam" id="PF10551"/>
    </source>
</evidence>
<dbReference type="Proteomes" id="UP000593570">
    <property type="component" value="Unassembled WGS sequence"/>
</dbReference>
<gene>
    <name evidence="8" type="ORF">HZS61_006123</name>
</gene>
<organism evidence="8 9">
    <name type="scientific">Fusarium oxysporum f. sp. conglutinans</name>
    <dbReference type="NCBI Taxonomy" id="100902"/>
    <lineage>
        <taxon>Eukaryota</taxon>
        <taxon>Fungi</taxon>
        <taxon>Dikarya</taxon>
        <taxon>Ascomycota</taxon>
        <taxon>Pezizomycotina</taxon>
        <taxon>Sordariomycetes</taxon>
        <taxon>Hypocreomycetidae</taxon>
        <taxon>Hypocreales</taxon>
        <taxon>Nectriaceae</taxon>
        <taxon>Fusarium</taxon>
        <taxon>Fusarium oxysporum species complex</taxon>
    </lineage>
</organism>
<evidence type="ECO:0000256" key="3">
    <source>
        <dbReference type="ARBA" id="ARBA00022771"/>
    </source>
</evidence>
<keyword evidence="2" id="KW-0479">Metal-binding</keyword>
<evidence type="ECO:0000313" key="9">
    <source>
        <dbReference type="Proteomes" id="UP000593570"/>
    </source>
</evidence>
<dbReference type="InterPro" id="IPR052035">
    <property type="entry name" value="ZnF_BED_domain_contain"/>
</dbReference>
<feature type="region of interest" description="Disordered" evidence="6">
    <location>
        <begin position="99"/>
        <end position="125"/>
    </location>
</feature>